<sequence length="49" mass="5684">VPLIAITRLVRAKKQTKEPVRAQVGASHRYQSALDIRADKRWYSYTVKN</sequence>
<protein>
    <submittedName>
        <fullName evidence="1">Uncharacterized protein</fullName>
    </submittedName>
</protein>
<dbReference type="AlphaFoldDB" id="W2HG19"/>
<reference evidence="1" key="1">
    <citation type="submission" date="2013-11" db="EMBL/GenBank/DDBJ databases">
        <title>The Genome Sequence of Phytophthora parasitica CJ02B3.</title>
        <authorList>
            <consortium name="The Broad Institute Genomics Platform"/>
            <person name="Russ C."/>
            <person name="Tyler B."/>
            <person name="Panabieres F."/>
            <person name="Shan W."/>
            <person name="Tripathy S."/>
            <person name="Grunwald N."/>
            <person name="Machado M."/>
            <person name="Johnson C.S."/>
            <person name="Arredondo F."/>
            <person name="Hong C."/>
            <person name="Coffey M."/>
            <person name="Young S.K."/>
            <person name="Zeng Q."/>
            <person name="Gargeya S."/>
            <person name="Fitzgerald M."/>
            <person name="Abouelleil A."/>
            <person name="Alvarado L."/>
            <person name="Chapman S.B."/>
            <person name="Gainer-Dewar J."/>
            <person name="Goldberg J."/>
            <person name="Griggs A."/>
            <person name="Gujja S."/>
            <person name="Hansen M."/>
            <person name="Howarth C."/>
            <person name="Imamovic A."/>
            <person name="Ireland A."/>
            <person name="Larimer J."/>
            <person name="McCowan C."/>
            <person name="Murphy C."/>
            <person name="Pearson M."/>
            <person name="Poon T.W."/>
            <person name="Priest M."/>
            <person name="Roberts A."/>
            <person name="Saif S."/>
            <person name="Shea T."/>
            <person name="Sykes S."/>
            <person name="Wortman J."/>
            <person name="Nusbaum C."/>
            <person name="Birren B."/>
        </authorList>
    </citation>
    <scope>NUCLEOTIDE SEQUENCE [LARGE SCALE GENOMIC DNA]</scope>
    <source>
        <strain evidence="1">CJ02B3</strain>
    </source>
</reference>
<organism evidence="1">
    <name type="scientific">Phytophthora nicotianae</name>
    <name type="common">Potato buckeye rot agent</name>
    <name type="synonym">Phytophthora parasitica</name>
    <dbReference type="NCBI Taxonomy" id="4792"/>
    <lineage>
        <taxon>Eukaryota</taxon>
        <taxon>Sar</taxon>
        <taxon>Stramenopiles</taxon>
        <taxon>Oomycota</taxon>
        <taxon>Peronosporomycetes</taxon>
        <taxon>Peronosporales</taxon>
        <taxon>Peronosporaceae</taxon>
        <taxon>Phytophthora</taxon>
    </lineage>
</organism>
<name>W2HG19_PHYNI</name>
<accession>W2HG19</accession>
<gene>
    <name evidence="1" type="ORF">L915_02701</name>
</gene>
<feature type="non-terminal residue" evidence="1">
    <location>
        <position position="1"/>
    </location>
</feature>
<dbReference type="Proteomes" id="UP000053236">
    <property type="component" value="Unassembled WGS sequence"/>
</dbReference>
<proteinExistence type="predicted"/>
<dbReference type="EMBL" id="KI684677">
    <property type="protein sequence ID" value="ETK94203.1"/>
    <property type="molecule type" value="Genomic_DNA"/>
</dbReference>
<evidence type="ECO:0000313" key="1">
    <source>
        <dbReference type="EMBL" id="ETK94203.1"/>
    </source>
</evidence>